<gene>
    <name evidence="1" type="ORF">D5281_22010</name>
</gene>
<dbReference type="EMBL" id="QZDT01000068">
    <property type="protein sequence ID" value="NBJ95153.1"/>
    <property type="molecule type" value="Genomic_DNA"/>
</dbReference>
<evidence type="ECO:0000313" key="1">
    <source>
        <dbReference type="EMBL" id="NBJ95153.1"/>
    </source>
</evidence>
<keyword evidence="2" id="KW-1185">Reference proteome</keyword>
<accession>A0A9X5GTL3</accession>
<protein>
    <submittedName>
        <fullName evidence="1">Collagen-like protein</fullName>
    </submittedName>
</protein>
<reference evidence="1" key="1">
    <citation type="submission" date="2018-09" db="EMBL/GenBank/DDBJ databases">
        <title>Murine metabolic-syndrome-specific gut microbial biobank.</title>
        <authorList>
            <person name="Liu C."/>
        </authorList>
    </citation>
    <scope>NUCLEOTIDE SEQUENCE</scope>
    <source>
        <strain evidence="1">D42-62</strain>
    </source>
</reference>
<dbReference type="Proteomes" id="UP001154420">
    <property type="component" value="Unassembled WGS sequence"/>
</dbReference>
<comment type="caution">
    <text evidence="1">The sequence shown here is derived from an EMBL/GenBank/DDBJ whole genome shotgun (WGS) entry which is preliminary data.</text>
</comment>
<proteinExistence type="predicted"/>
<organism evidence="1 2">
    <name type="scientific">Parablautia muri</name>
    <dbReference type="NCBI Taxonomy" id="2320879"/>
    <lineage>
        <taxon>Bacteria</taxon>
        <taxon>Bacillati</taxon>
        <taxon>Bacillota</taxon>
        <taxon>Clostridia</taxon>
        <taxon>Lachnospirales</taxon>
        <taxon>Lachnospiraceae</taxon>
        <taxon>Parablautia</taxon>
    </lineage>
</organism>
<keyword evidence="1" id="KW-0176">Collagen</keyword>
<sequence length="156" mass="16993">MAGPQGLRGDTGARGPAGPAGYPQNSIFASFSGQELILPENTSLPLKIDIPDITENISLCDDNSVSLTPGCYAVYYYISTIVKRHGSIKLTPILNGCAHMTYSAYAESVKRKEMLVVSRYFVVEIPCESTLFFAWDSSAGPCEINMNLSIEKFGRQ</sequence>
<name>A0A9X5GTL3_9FIRM</name>
<evidence type="ECO:0000313" key="2">
    <source>
        <dbReference type="Proteomes" id="UP001154420"/>
    </source>
</evidence>
<dbReference type="AlphaFoldDB" id="A0A9X5GTL3"/>